<sequence length="140" mass="15568">MEATASSFSHRSHSRPIGMPSNQAACSSWRHRPTGGWAGLMEYLAGEGRRHGRWAVGSLWRHSWPATDAHWLVRYARWAGGGQIGIIKMTANRLNLQLSWPWVPYLVMEAMASIFSCWGLPLPKVQMGGFAQVSGTKESC</sequence>
<evidence type="ECO:0000313" key="2">
    <source>
        <dbReference type="EMBL" id="RLM58371.1"/>
    </source>
</evidence>
<dbReference type="AlphaFoldDB" id="A0A3L6PHW9"/>
<organism evidence="2 3">
    <name type="scientific">Panicum miliaceum</name>
    <name type="common">Proso millet</name>
    <name type="synonym">Broomcorn millet</name>
    <dbReference type="NCBI Taxonomy" id="4540"/>
    <lineage>
        <taxon>Eukaryota</taxon>
        <taxon>Viridiplantae</taxon>
        <taxon>Streptophyta</taxon>
        <taxon>Embryophyta</taxon>
        <taxon>Tracheophyta</taxon>
        <taxon>Spermatophyta</taxon>
        <taxon>Magnoliopsida</taxon>
        <taxon>Liliopsida</taxon>
        <taxon>Poales</taxon>
        <taxon>Poaceae</taxon>
        <taxon>PACMAD clade</taxon>
        <taxon>Panicoideae</taxon>
        <taxon>Panicodae</taxon>
        <taxon>Paniceae</taxon>
        <taxon>Panicinae</taxon>
        <taxon>Panicum</taxon>
        <taxon>Panicum sect. Panicum</taxon>
    </lineage>
</organism>
<protein>
    <submittedName>
        <fullName evidence="2">Uncharacterized protein</fullName>
    </submittedName>
</protein>
<accession>A0A3L6PHW9</accession>
<evidence type="ECO:0000256" key="1">
    <source>
        <dbReference type="SAM" id="MobiDB-lite"/>
    </source>
</evidence>
<reference evidence="3" key="1">
    <citation type="journal article" date="2019" name="Nat. Commun.">
        <title>The genome of broomcorn millet.</title>
        <authorList>
            <person name="Zou C."/>
            <person name="Miki D."/>
            <person name="Li D."/>
            <person name="Tang Q."/>
            <person name="Xiao L."/>
            <person name="Rajput S."/>
            <person name="Deng P."/>
            <person name="Jia W."/>
            <person name="Huang R."/>
            <person name="Zhang M."/>
            <person name="Sun Y."/>
            <person name="Hu J."/>
            <person name="Fu X."/>
            <person name="Schnable P.S."/>
            <person name="Li F."/>
            <person name="Zhang H."/>
            <person name="Feng B."/>
            <person name="Zhu X."/>
            <person name="Liu R."/>
            <person name="Schnable J.C."/>
            <person name="Zhu J.-K."/>
            <person name="Zhang H."/>
        </authorList>
    </citation>
    <scope>NUCLEOTIDE SEQUENCE [LARGE SCALE GENOMIC DNA]</scope>
</reference>
<keyword evidence="3" id="KW-1185">Reference proteome</keyword>
<evidence type="ECO:0000313" key="3">
    <source>
        <dbReference type="Proteomes" id="UP000275267"/>
    </source>
</evidence>
<gene>
    <name evidence="2" type="ORF">C2845_PM18G01870</name>
</gene>
<dbReference type="Proteomes" id="UP000275267">
    <property type="component" value="Unassembled WGS sequence"/>
</dbReference>
<proteinExistence type="predicted"/>
<feature type="region of interest" description="Disordered" evidence="1">
    <location>
        <begin position="1"/>
        <end position="24"/>
    </location>
</feature>
<comment type="caution">
    <text evidence="2">The sequence shown here is derived from an EMBL/GenBank/DDBJ whole genome shotgun (WGS) entry which is preliminary data.</text>
</comment>
<dbReference type="EMBL" id="PQIB02000017">
    <property type="protein sequence ID" value="RLM58371.1"/>
    <property type="molecule type" value="Genomic_DNA"/>
</dbReference>
<name>A0A3L6PHW9_PANMI</name>